<evidence type="ECO:0000313" key="10">
    <source>
        <dbReference type="Proteomes" id="UP000654670"/>
    </source>
</evidence>
<evidence type="ECO:0000313" key="9">
    <source>
        <dbReference type="EMBL" id="GGL49932.1"/>
    </source>
</evidence>
<dbReference type="Pfam" id="PF00248">
    <property type="entry name" value="Aldo_ket_red"/>
    <property type="match status" value="1"/>
</dbReference>
<dbReference type="PANTHER" id="PTHR43827:SF3">
    <property type="entry name" value="NADP-DEPENDENT OXIDOREDUCTASE DOMAIN-CONTAINING PROTEIN"/>
    <property type="match status" value="1"/>
</dbReference>
<reference evidence="9" key="2">
    <citation type="submission" date="2020-09" db="EMBL/GenBank/DDBJ databases">
        <authorList>
            <person name="Sun Q."/>
            <person name="Ohkuma M."/>
        </authorList>
    </citation>
    <scope>NUCLEOTIDE SEQUENCE</scope>
    <source>
        <strain evidence="9">JCM 15325</strain>
    </source>
</reference>
<keyword evidence="2" id="KW-0521">NADP</keyword>
<dbReference type="InterPro" id="IPR023210">
    <property type="entry name" value="NADP_OxRdtase_dom"/>
</dbReference>
<feature type="domain" description="NADP-dependent oxidoreductase" evidence="8">
    <location>
        <begin position="32"/>
        <end position="262"/>
    </location>
</feature>
<dbReference type="Gene3D" id="3.20.20.100">
    <property type="entry name" value="NADP-dependent oxidoreductase domain"/>
    <property type="match status" value="1"/>
</dbReference>
<evidence type="ECO:0000256" key="6">
    <source>
        <dbReference type="PIRSR" id="PIRSR000097-3"/>
    </source>
</evidence>
<dbReference type="CDD" id="cd19071">
    <property type="entry name" value="AKR_AKR1-5-like"/>
    <property type="match status" value="1"/>
</dbReference>
<proteinExistence type="inferred from homology"/>
<organism evidence="9 10">
    <name type="scientific">Sporolactobacillus putidus</name>
    <dbReference type="NCBI Taxonomy" id="492735"/>
    <lineage>
        <taxon>Bacteria</taxon>
        <taxon>Bacillati</taxon>
        <taxon>Bacillota</taxon>
        <taxon>Bacilli</taxon>
        <taxon>Bacillales</taxon>
        <taxon>Sporolactobacillaceae</taxon>
        <taxon>Sporolactobacillus</taxon>
    </lineage>
</organism>
<protein>
    <submittedName>
        <fullName evidence="9">Glyoxal reductase</fullName>
    </submittedName>
</protein>
<comment type="similarity">
    <text evidence="1">Belongs to the aldo/keto reductase family.</text>
</comment>
<keyword evidence="10" id="KW-1185">Reference proteome</keyword>
<name>A0A917S2K4_9BACL</name>
<dbReference type="GO" id="GO:0016616">
    <property type="term" value="F:oxidoreductase activity, acting on the CH-OH group of donors, NAD or NADP as acceptor"/>
    <property type="evidence" value="ECO:0007669"/>
    <property type="project" value="UniProtKB-ARBA"/>
</dbReference>
<comment type="caution">
    <text evidence="9">The sequence shown here is derived from an EMBL/GenBank/DDBJ whole genome shotgun (WGS) entry which is preliminary data.</text>
</comment>
<dbReference type="SUPFAM" id="SSF51430">
    <property type="entry name" value="NAD(P)-linked oxidoreductase"/>
    <property type="match status" value="1"/>
</dbReference>
<dbReference type="PANTHER" id="PTHR43827">
    <property type="entry name" value="2,5-DIKETO-D-GLUCONIC ACID REDUCTASE"/>
    <property type="match status" value="1"/>
</dbReference>
<keyword evidence="3" id="KW-0560">Oxidoreductase</keyword>
<feature type="region of interest" description="Disordered" evidence="7">
    <location>
        <begin position="262"/>
        <end position="281"/>
    </location>
</feature>
<evidence type="ECO:0000256" key="4">
    <source>
        <dbReference type="PIRSR" id="PIRSR000097-1"/>
    </source>
</evidence>
<evidence type="ECO:0000256" key="3">
    <source>
        <dbReference type="ARBA" id="ARBA00023002"/>
    </source>
</evidence>
<evidence type="ECO:0000259" key="8">
    <source>
        <dbReference type="Pfam" id="PF00248"/>
    </source>
</evidence>
<reference evidence="9" key="1">
    <citation type="journal article" date="2014" name="Int. J. Syst. Evol. Microbiol.">
        <title>Complete genome sequence of Corynebacterium casei LMG S-19264T (=DSM 44701T), isolated from a smear-ripened cheese.</title>
        <authorList>
            <consortium name="US DOE Joint Genome Institute (JGI-PGF)"/>
            <person name="Walter F."/>
            <person name="Albersmeier A."/>
            <person name="Kalinowski J."/>
            <person name="Ruckert C."/>
        </authorList>
    </citation>
    <scope>NUCLEOTIDE SEQUENCE</scope>
    <source>
        <strain evidence="9">JCM 15325</strain>
    </source>
</reference>
<evidence type="ECO:0000256" key="7">
    <source>
        <dbReference type="SAM" id="MobiDB-lite"/>
    </source>
</evidence>
<dbReference type="InterPro" id="IPR018170">
    <property type="entry name" value="Aldo/ket_reductase_CS"/>
</dbReference>
<dbReference type="InterPro" id="IPR036812">
    <property type="entry name" value="NAD(P)_OxRdtase_dom_sf"/>
</dbReference>
<evidence type="ECO:0000256" key="1">
    <source>
        <dbReference type="ARBA" id="ARBA00007905"/>
    </source>
</evidence>
<dbReference type="PROSITE" id="PS00062">
    <property type="entry name" value="ALDOKETO_REDUCTASE_2"/>
    <property type="match status" value="1"/>
</dbReference>
<accession>A0A917S2K4</accession>
<feature type="binding site" evidence="5">
    <location>
        <position position="114"/>
    </location>
    <ligand>
        <name>substrate</name>
    </ligand>
</feature>
<dbReference type="AlphaFoldDB" id="A0A917S2K4"/>
<feature type="site" description="Lowers pKa of active site Tyr" evidence="6">
    <location>
        <position position="81"/>
    </location>
</feature>
<dbReference type="Proteomes" id="UP000654670">
    <property type="component" value="Unassembled WGS sequence"/>
</dbReference>
<dbReference type="PROSITE" id="PS00798">
    <property type="entry name" value="ALDOKETO_REDUCTASE_1"/>
    <property type="match status" value="1"/>
</dbReference>
<evidence type="ECO:0000256" key="5">
    <source>
        <dbReference type="PIRSR" id="PIRSR000097-2"/>
    </source>
</evidence>
<dbReference type="PRINTS" id="PR00069">
    <property type="entry name" value="ALDKETRDTASE"/>
</dbReference>
<gene>
    <name evidence="9" type="ORF">GCM10007968_12620</name>
</gene>
<sequence>MIMVTSIKDTVRLNSGLDMPQHGFGVYLITDEDRGRAAIDRALESGYRAFDTAQFYENEALVGQLLKESGVPRKDLFITTKVTNPKQGYDSTLKSVEQSLKDLQIEQIDLLLIHWPSKKHFFETWKAFEKLYDEKLVRTIGVSNFEIHHLEKLAIKANIKPAVDQMEIHPYFTQAALRDYLKKNGIAAEAWSPLGRGAVLGDETIGKIAGKYGKSAAQVIIRWHLQSGTIVIPKSQTPSRIAQNANVYDFSLTDDEIKTIDARDRSDGRTGPVPDKVYEEI</sequence>
<dbReference type="FunFam" id="3.20.20.100:FF:000015">
    <property type="entry name" value="Oxidoreductase, aldo/keto reductase family"/>
    <property type="match status" value="1"/>
</dbReference>
<evidence type="ECO:0000256" key="2">
    <source>
        <dbReference type="ARBA" id="ARBA00022857"/>
    </source>
</evidence>
<dbReference type="InterPro" id="IPR020471">
    <property type="entry name" value="AKR"/>
</dbReference>
<dbReference type="PIRSF" id="PIRSF000097">
    <property type="entry name" value="AKR"/>
    <property type="match status" value="1"/>
</dbReference>
<feature type="active site" description="Proton donor" evidence="4">
    <location>
        <position position="56"/>
    </location>
</feature>
<dbReference type="EMBL" id="BMOK01000004">
    <property type="protein sequence ID" value="GGL49932.1"/>
    <property type="molecule type" value="Genomic_DNA"/>
</dbReference>